<dbReference type="InterPro" id="IPR036179">
    <property type="entry name" value="Ig-like_dom_sf"/>
</dbReference>
<dbReference type="Ensembl" id="ENSCVAT00000003159.1">
    <property type="protein sequence ID" value="ENSCVAP00000007518.1"/>
    <property type="gene ID" value="ENSCVAG00000009187.1"/>
</dbReference>
<evidence type="ECO:0000256" key="2">
    <source>
        <dbReference type="ARBA" id="ARBA00006692"/>
    </source>
</evidence>
<evidence type="ECO:0000313" key="32">
    <source>
        <dbReference type="Proteomes" id="UP000265020"/>
    </source>
</evidence>
<evidence type="ECO:0000256" key="10">
    <source>
        <dbReference type="ARBA" id="ARBA00022741"/>
    </source>
</evidence>
<keyword evidence="7 26" id="KW-0812">Transmembrane</keyword>
<dbReference type="EC" id="2.7.10.1" evidence="3"/>
<feature type="active site" description="Proton acceptor" evidence="21">
    <location>
        <position position="689"/>
    </location>
</feature>
<dbReference type="PROSITE" id="PS00107">
    <property type="entry name" value="PROTEIN_KINASE_ATP"/>
    <property type="match status" value="1"/>
</dbReference>
<dbReference type="FunFam" id="2.60.40.10:FF:000296">
    <property type="entry name" value="Tyrosine-protein kinase receptor TYRO3"/>
    <property type="match status" value="1"/>
</dbReference>
<keyword evidence="11" id="KW-0418">Kinase</keyword>
<dbReference type="GeneID" id="107097123"/>
<dbReference type="InterPro" id="IPR003961">
    <property type="entry name" value="FN3_dom"/>
</dbReference>
<dbReference type="GO" id="GO:0005524">
    <property type="term" value="F:ATP binding"/>
    <property type="evidence" value="ECO:0007669"/>
    <property type="project" value="UniProtKB-UniRule"/>
</dbReference>
<evidence type="ECO:0000256" key="17">
    <source>
        <dbReference type="ARBA" id="ARBA00023170"/>
    </source>
</evidence>
<keyword evidence="12 22" id="KW-0067">ATP-binding</keyword>
<keyword evidence="10 22" id="KW-0547">Nucleotide-binding</keyword>
<comment type="similarity">
    <text evidence="2">Belongs to the protein kinase superfamily. CAMK Ser/Thr protein kinase family.</text>
</comment>
<dbReference type="InterPro" id="IPR013098">
    <property type="entry name" value="Ig_I-set"/>
</dbReference>
<feature type="domain" description="Fibronectin type-III" evidence="30">
    <location>
        <begin position="359"/>
        <end position="450"/>
    </location>
</feature>
<feature type="region of interest" description="Disordered" evidence="25">
    <location>
        <begin position="912"/>
        <end position="952"/>
    </location>
</feature>
<keyword evidence="19" id="KW-0393">Immunoglobulin domain</keyword>
<dbReference type="InterPro" id="IPR017441">
    <property type="entry name" value="Protein_kinase_ATP_BS"/>
</dbReference>
<dbReference type="GO" id="GO:0004714">
    <property type="term" value="F:transmembrane receptor protein tyrosine kinase activity"/>
    <property type="evidence" value="ECO:0007669"/>
    <property type="project" value="UniProtKB-EC"/>
</dbReference>
<keyword evidence="15" id="KW-0829">Tyrosine-protein kinase</keyword>
<feature type="domain" description="Ig-like" evidence="29">
    <location>
        <begin position="169"/>
        <end position="250"/>
    </location>
</feature>
<dbReference type="Gene3D" id="3.30.200.20">
    <property type="entry name" value="Phosphorylase Kinase, domain 1"/>
    <property type="match status" value="1"/>
</dbReference>
<dbReference type="PROSITE" id="PS00109">
    <property type="entry name" value="PROTEIN_KINASE_TYR"/>
    <property type="match status" value="1"/>
</dbReference>
<comment type="catalytic activity">
    <reaction evidence="20">
        <text>L-tyrosyl-[protein] + ATP = O-phospho-L-tyrosyl-[protein] + ADP + H(+)</text>
        <dbReference type="Rhea" id="RHEA:10596"/>
        <dbReference type="Rhea" id="RHEA-COMP:10136"/>
        <dbReference type="Rhea" id="RHEA-COMP:20101"/>
        <dbReference type="ChEBI" id="CHEBI:15378"/>
        <dbReference type="ChEBI" id="CHEBI:30616"/>
        <dbReference type="ChEBI" id="CHEBI:46858"/>
        <dbReference type="ChEBI" id="CHEBI:61978"/>
        <dbReference type="ChEBI" id="CHEBI:456216"/>
        <dbReference type="EC" id="2.7.10.1"/>
    </reaction>
</comment>
<evidence type="ECO:0000256" key="15">
    <source>
        <dbReference type="ARBA" id="ARBA00023137"/>
    </source>
</evidence>
<dbReference type="InterPro" id="IPR001245">
    <property type="entry name" value="Ser-Thr/Tyr_kinase_cat_dom"/>
</dbReference>
<keyword evidence="23" id="KW-0460">Magnesium</keyword>
<evidence type="ECO:0000256" key="11">
    <source>
        <dbReference type="ARBA" id="ARBA00022777"/>
    </source>
</evidence>
<dbReference type="Pfam" id="PF07679">
    <property type="entry name" value="I-set"/>
    <property type="match status" value="1"/>
</dbReference>
<evidence type="ECO:0000256" key="27">
    <source>
        <dbReference type="SAM" id="SignalP"/>
    </source>
</evidence>
<dbReference type="GO" id="GO:0005886">
    <property type="term" value="C:plasma membrane"/>
    <property type="evidence" value="ECO:0007669"/>
    <property type="project" value="UniProtKB-SubCell"/>
</dbReference>
<dbReference type="InterPro" id="IPR003599">
    <property type="entry name" value="Ig_sub"/>
</dbReference>
<feature type="binding site" evidence="23">
    <location>
        <position position="707"/>
    </location>
    <ligand>
        <name>Mg(2+)</name>
        <dbReference type="ChEBI" id="CHEBI:18420"/>
    </ligand>
</feature>
<evidence type="ECO:0000256" key="14">
    <source>
        <dbReference type="ARBA" id="ARBA00023136"/>
    </source>
</evidence>
<dbReference type="SUPFAM" id="SSF56112">
    <property type="entry name" value="Protein kinase-like (PK-like)"/>
    <property type="match status" value="1"/>
</dbReference>
<keyword evidence="16" id="KW-1015">Disulfide bond</keyword>
<dbReference type="CDD" id="cd00063">
    <property type="entry name" value="FN3"/>
    <property type="match status" value="2"/>
</dbReference>
<dbReference type="SMART" id="SM00220">
    <property type="entry name" value="S_TKc"/>
    <property type="match status" value="1"/>
</dbReference>
<dbReference type="PANTHER" id="PTHR24416">
    <property type="entry name" value="TYROSINE-PROTEIN KINASE RECEPTOR"/>
    <property type="match status" value="1"/>
</dbReference>
<feature type="domain" description="Fibronectin type-III" evidence="30">
    <location>
        <begin position="257"/>
        <end position="354"/>
    </location>
</feature>
<sequence length="952" mass="106047">MENMLNSGCFGAAALLITACLLGTSLSVQQSRDNFHRPTRSFDPVVVPRHSSPVYLSKDQLKQLQFKPTIHSIQLSVDQEAKFNCSIDIPDTRLDPYIVWKKNGEDLSHDHHLGINELKSTADGVTSVLSTVIIKKVQRGDAGEYYCTLSVNNVIKRSQSVFLEVEGLPSFTHQPENLNVTSGTPFTLTCSAVGPPEPVYIRWLQDGLHVTEKMVSPNNWTVEGVYKQTRFGCEAHNARGVTTSLAAEINVKVLPSPVTHLKVMEKRPNKLLLSWIPGHDGFSPLTNCNIRVREVSQRKGEVTTTRFVNVTVPPFHCEVPGLRAMTRYNMSVSCSNELGASPVSMWIQDNTTEGVPSSYPSNITVQLNGTSLVIKWKPPPEDKINGILQGYDVIVKHRAGQDEIKVHTENTVAVVDIKTFNVTYSVEVAACTQAGSGMVSQPLLLYVPPKDNVIPTSIPDTGVPYAVSVILGLFCAIALLLLVIWGVLCVRHKTSVSCFGWKLGSAEQSEPVIQYTNQRSYSRSAVAITLGNLGVSEELQAKLQDVMIARNFLSIGKILGEGEFGSVVEGRLKHTDGTSEKVAVKTMKLESFSQREIEEFLNEAACMKDFHHPNVINLLGVCLENGCGHFPKPMVILPFMKHGDLHSFLLRSRHGESPMFLPTQNLLRFMVDIALGMEYLSSRNFLHRDLAARNCMLRDDLTVCVADFGLSKKIYSGDYYRQGRISKMPVKWIALESLADRVFTVKSDVWAFGVTMWEIATRGMTPYPGVQNHEIYDYLVEGHRLKQPPNCLDELYEIMYSCWRADPVDRPLFPQLREMLEKLAEKLPESSSREDIIYINTSFPEEDPGEEVAAACFALSSTPSCSRRVAENAVVTADIHGYKQQREEEVEEEDNEDSERYVVVVSSNNTLRSPSVETPLLSRDTLSRTNEDQTLDAAAVEHSSDDDSFLLK</sequence>
<evidence type="ECO:0000256" key="18">
    <source>
        <dbReference type="ARBA" id="ARBA00023180"/>
    </source>
</evidence>
<dbReference type="AlphaFoldDB" id="A0A3Q2CPY0"/>
<name>A0A3Q2CPY0_CYPVA</name>
<dbReference type="SUPFAM" id="SSF48726">
    <property type="entry name" value="Immunoglobulin"/>
    <property type="match status" value="2"/>
</dbReference>
<evidence type="ECO:0000256" key="9">
    <source>
        <dbReference type="ARBA" id="ARBA00022737"/>
    </source>
</evidence>
<accession>A0A3Q2CPY0</accession>
<evidence type="ECO:0000313" key="31">
    <source>
        <dbReference type="Ensembl" id="ENSCVAP00000007518.1"/>
    </source>
</evidence>
<evidence type="ECO:0000256" key="20">
    <source>
        <dbReference type="ARBA" id="ARBA00051243"/>
    </source>
</evidence>
<dbReference type="GO" id="GO:0007399">
    <property type="term" value="P:nervous system development"/>
    <property type="evidence" value="ECO:0007669"/>
    <property type="project" value="TreeGrafter"/>
</dbReference>
<keyword evidence="13 26" id="KW-1133">Transmembrane helix</keyword>
<dbReference type="Pfam" id="PF07714">
    <property type="entry name" value="PK_Tyr_Ser-Thr"/>
    <property type="match status" value="1"/>
</dbReference>
<reference evidence="31" key="1">
    <citation type="submission" date="2025-08" db="UniProtKB">
        <authorList>
            <consortium name="Ensembl"/>
        </authorList>
    </citation>
    <scope>IDENTIFICATION</scope>
</reference>
<dbReference type="FunFam" id="1.10.510.10:FF:000089">
    <property type="entry name" value="Tyrosine-protein kinase receptor TYRO3"/>
    <property type="match status" value="1"/>
</dbReference>
<organism evidence="31 32">
    <name type="scientific">Cyprinodon variegatus</name>
    <name type="common">Sheepshead minnow</name>
    <dbReference type="NCBI Taxonomy" id="28743"/>
    <lineage>
        <taxon>Eukaryota</taxon>
        <taxon>Metazoa</taxon>
        <taxon>Chordata</taxon>
        <taxon>Craniata</taxon>
        <taxon>Vertebrata</taxon>
        <taxon>Euteleostomi</taxon>
        <taxon>Actinopterygii</taxon>
        <taxon>Neopterygii</taxon>
        <taxon>Teleostei</taxon>
        <taxon>Neoteleostei</taxon>
        <taxon>Acanthomorphata</taxon>
        <taxon>Ovalentaria</taxon>
        <taxon>Atherinomorphae</taxon>
        <taxon>Cyprinodontiformes</taxon>
        <taxon>Cyprinodontidae</taxon>
        <taxon>Cyprinodon</taxon>
    </lineage>
</organism>
<evidence type="ECO:0000256" key="25">
    <source>
        <dbReference type="SAM" id="MobiDB-lite"/>
    </source>
</evidence>
<dbReference type="Proteomes" id="UP000265020">
    <property type="component" value="Unassembled WGS sequence"/>
</dbReference>
<evidence type="ECO:0000259" key="28">
    <source>
        <dbReference type="PROSITE" id="PS50011"/>
    </source>
</evidence>
<dbReference type="SMART" id="SM00060">
    <property type="entry name" value="FN3"/>
    <property type="match status" value="2"/>
</dbReference>
<evidence type="ECO:0000256" key="23">
    <source>
        <dbReference type="PIRSR" id="PIRSR000615-3"/>
    </source>
</evidence>
<evidence type="ECO:0000256" key="1">
    <source>
        <dbReference type="ARBA" id="ARBA00004251"/>
    </source>
</evidence>
<keyword evidence="8 27" id="KW-0732">Signal</keyword>
<dbReference type="FunFam" id="3.30.200.20:FF:000111">
    <property type="entry name" value="Tyrosine-protein kinase receptor TYRO3"/>
    <property type="match status" value="1"/>
</dbReference>
<dbReference type="GO" id="GO:0043235">
    <property type="term" value="C:receptor complex"/>
    <property type="evidence" value="ECO:0007669"/>
    <property type="project" value="TreeGrafter"/>
</dbReference>
<dbReference type="InterPro" id="IPR050122">
    <property type="entry name" value="RTK"/>
</dbReference>
<dbReference type="GO" id="GO:0006909">
    <property type="term" value="P:phagocytosis"/>
    <property type="evidence" value="ECO:0007669"/>
    <property type="project" value="TreeGrafter"/>
</dbReference>
<dbReference type="InterPro" id="IPR011009">
    <property type="entry name" value="Kinase-like_dom_sf"/>
</dbReference>
<dbReference type="InterPro" id="IPR000719">
    <property type="entry name" value="Prot_kinase_dom"/>
</dbReference>
<dbReference type="InterPro" id="IPR007110">
    <property type="entry name" value="Ig-like_dom"/>
</dbReference>
<feature type="domain" description="Protein kinase" evidence="28">
    <location>
        <begin position="553"/>
        <end position="823"/>
    </location>
</feature>
<dbReference type="PIRSF" id="PIRSF000615">
    <property type="entry name" value="TyrPK_CSF1-R"/>
    <property type="match status" value="1"/>
</dbReference>
<evidence type="ECO:0000256" key="26">
    <source>
        <dbReference type="SAM" id="Phobius"/>
    </source>
</evidence>
<evidence type="ECO:0000256" key="6">
    <source>
        <dbReference type="ARBA" id="ARBA00022679"/>
    </source>
</evidence>
<dbReference type="InterPro" id="IPR036116">
    <property type="entry name" value="FN3_sf"/>
</dbReference>
<dbReference type="InterPro" id="IPR013783">
    <property type="entry name" value="Ig-like_fold"/>
</dbReference>
<keyword evidence="23" id="KW-0479">Metal-binding</keyword>
<evidence type="ECO:0000256" key="12">
    <source>
        <dbReference type="ARBA" id="ARBA00022840"/>
    </source>
</evidence>
<dbReference type="SMART" id="SM00409">
    <property type="entry name" value="IG"/>
    <property type="match status" value="2"/>
</dbReference>
<dbReference type="SMART" id="SM00219">
    <property type="entry name" value="TyrKc"/>
    <property type="match status" value="1"/>
</dbReference>
<dbReference type="CDD" id="cd00096">
    <property type="entry name" value="Ig"/>
    <property type="match status" value="1"/>
</dbReference>
<dbReference type="Gene3D" id="2.60.40.10">
    <property type="entry name" value="Immunoglobulins"/>
    <property type="match status" value="4"/>
</dbReference>
<evidence type="ECO:0000256" key="24">
    <source>
        <dbReference type="PROSITE-ProRule" id="PRU10141"/>
    </source>
</evidence>
<dbReference type="RefSeq" id="XP_015249625.1">
    <property type="nucleotide sequence ID" value="XM_015394139.1"/>
</dbReference>
<keyword evidence="32" id="KW-1185">Reference proteome</keyword>
<evidence type="ECO:0000259" key="29">
    <source>
        <dbReference type="PROSITE" id="PS50835"/>
    </source>
</evidence>
<dbReference type="SUPFAM" id="SSF49265">
    <property type="entry name" value="Fibronectin type III"/>
    <property type="match status" value="1"/>
</dbReference>
<keyword evidence="5" id="KW-0597">Phosphoprotein</keyword>
<keyword evidence="4" id="KW-1003">Cell membrane</keyword>
<dbReference type="STRING" id="28743.ENSCVAP00000007518"/>
<keyword evidence="9" id="KW-0677">Repeat</keyword>
<dbReference type="KEGG" id="cvg:107097123"/>
<dbReference type="PANTHER" id="PTHR24416:SF257">
    <property type="entry name" value="TYROSINE-PROTEIN KINASE MER"/>
    <property type="match status" value="1"/>
</dbReference>
<dbReference type="GO" id="GO:0016477">
    <property type="term" value="P:cell migration"/>
    <property type="evidence" value="ECO:0007669"/>
    <property type="project" value="TreeGrafter"/>
</dbReference>
<keyword evidence="18" id="KW-0325">Glycoprotein</keyword>
<feature type="chain" id="PRO_5018700080" description="receptor protein-tyrosine kinase" evidence="27">
    <location>
        <begin position="28"/>
        <end position="952"/>
    </location>
</feature>
<dbReference type="GO" id="GO:0046872">
    <property type="term" value="F:metal ion binding"/>
    <property type="evidence" value="ECO:0007669"/>
    <property type="project" value="UniProtKB-KW"/>
</dbReference>
<dbReference type="Pfam" id="PF00041">
    <property type="entry name" value="fn3"/>
    <property type="match status" value="2"/>
</dbReference>
<feature type="binding site" evidence="23">
    <location>
        <position position="694"/>
    </location>
    <ligand>
        <name>Mg(2+)</name>
        <dbReference type="ChEBI" id="CHEBI:18420"/>
    </ligand>
</feature>
<reference evidence="31" key="2">
    <citation type="submission" date="2025-09" db="UniProtKB">
        <authorList>
            <consortium name="Ensembl"/>
        </authorList>
    </citation>
    <scope>IDENTIFICATION</scope>
</reference>
<dbReference type="PROSITE" id="PS50853">
    <property type="entry name" value="FN3"/>
    <property type="match status" value="2"/>
</dbReference>
<evidence type="ECO:0000256" key="13">
    <source>
        <dbReference type="ARBA" id="ARBA00022989"/>
    </source>
</evidence>
<dbReference type="OrthoDB" id="4062651at2759"/>
<evidence type="ECO:0000256" key="8">
    <source>
        <dbReference type="ARBA" id="ARBA00022729"/>
    </source>
</evidence>
<dbReference type="PROSITE" id="PS50011">
    <property type="entry name" value="PROTEIN_KINASE_DOM"/>
    <property type="match status" value="1"/>
</dbReference>
<evidence type="ECO:0000256" key="4">
    <source>
        <dbReference type="ARBA" id="ARBA00022475"/>
    </source>
</evidence>
<dbReference type="InterPro" id="IPR020635">
    <property type="entry name" value="Tyr_kinase_cat_dom"/>
</dbReference>
<feature type="binding site" evidence="22">
    <location>
        <position position="693"/>
    </location>
    <ligand>
        <name>ATP</name>
        <dbReference type="ChEBI" id="CHEBI:30616"/>
    </ligand>
</feature>
<dbReference type="Gene3D" id="1.10.510.10">
    <property type="entry name" value="Transferase(Phosphotransferase) domain 1"/>
    <property type="match status" value="1"/>
</dbReference>
<feature type="signal peptide" evidence="27">
    <location>
        <begin position="1"/>
        <end position="27"/>
    </location>
</feature>
<evidence type="ECO:0000256" key="19">
    <source>
        <dbReference type="ARBA" id="ARBA00023319"/>
    </source>
</evidence>
<dbReference type="InterPro" id="IPR008266">
    <property type="entry name" value="Tyr_kinase_AS"/>
</dbReference>
<evidence type="ECO:0000256" key="16">
    <source>
        <dbReference type="ARBA" id="ARBA00023157"/>
    </source>
</evidence>
<feature type="domain" description="Ig-like" evidence="29">
    <location>
        <begin position="68"/>
        <end position="162"/>
    </location>
</feature>
<feature type="transmembrane region" description="Helical" evidence="26">
    <location>
        <begin position="465"/>
        <end position="488"/>
    </location>
</feature>
<keyword evidence="17" id="KW-0675">Receptor</keyword>
<dbReference type="CTD" id="100322133"/>
<comment type="subcellular location">
    <subcellularLocation>
        <location evidence="1">Cell membrane</location>
        <topology evidence="1">Single-pass type I membrane protein</topology>
    </subcellularLocation>
</comment>
<evidence type="ECO:0000259" key="30">
    <source>
        <dbReference type="PROSITE" id="PS50853"/>
    </source>
</evidence>
<keyword evidence="14 26" id="KW-0472">Membrane</keyword>
<dbReference type="GeneTree" id="ENSGT00940000155669"/>
<feature type="binding site" evidence="24">
    <location>
        <position position="585"/>
    </location>
    <ligand>
        <name>ATP</name>
        <dbReference type="ChEBI" id="CHEBI:30616"/>
    </ligand>
</feature>
<evidence type="ECO:0000256" key="3">
    <source>
        <dbReference type="ARBA" id="ARBA00011902"/>
    </source>
</evidence>
<evidence type="ECO:0000256" key="7">
    <source>
        <dbReference type="ARBA" id="ARBA00022692"/>
    </source>
</evidence>
<dbReference type="GO" id="GO:0007169">
    <property type="term" value="P:cell surface receptor protein tyrosine kinase signaling pathway"/>
    <property type="evidence" value="ECO:0007669"/>
    <property type="project" value="TreeGrafter"/>
</dbReference>
<keyword evidence="6" id="KW-0808">Transferase</keyword>
<dbReference type="PROSITE" id="PS50835">
    <property type="entry name" value="IG_LIKE"/>
    <property type="match status" value="2"/>
</dbReference>
<evidence type="ECO:0000256" key="5">
    <source>
        <dbReference type="ARBA" id="ARBA00022553"/>
    </source>
</evidence>
<dbReference type="OMA" id="QETRFGN"/>
<proteinExistence type="inferred from homology"/>
<evidence type="ECO:0000256" key="21">
    <source>
        <dbReference type="PIRSR" id="PIRSR000615-1"/>
    </source>
</evidence>
<protein>
    <recommendedName>
        <fullName evidence="3">receptor protein-tyrosine kinase</fullName>
        <ecNumber evidence="3">2.7.10.1</ecNumber>
    </recommendedName>
</protein>
<dbReference type="PRINTS" id="PR00109">
    <property type="entry name" value="TYRKINASE"/>
</dbReference>
<evidence type="ECO:0000256" key="22">
    <source>
        <dbReference type="PIRSR" id="PIRSR000615-2"/>
    </source>
</evidence>